<dbReference type="InterPro" id="IPR020846">
    <property type="entry name" value="MFS_dom"/>
</dbReference>
<feature type="transmembrane region" description="Helical" evidence="6">
    <location>
        <begin position="91"/>
        <end position="110"/>
    </location>
</feature>
<dbReference type="EMBL" id="FNDI01000044">
    <property type="protein sequence ID" value="SDJ34723.1"/>
    <property type="molecule type" value="Genomic_DNA"/>
</dbReference>
<keyword evidence="2" id="KW-0813">Transport</keyword>
<dbReference type="PANTHER" id="PTHR23505:SF79">
    <property type="entry name" value="PROTEIN SPINSTER"/>
    <property type="match status" value="1"/>
</dbReference>
<feature type="transmembrane region" description="Helical" evidence="6">
    <location>
        <begin position="403"/>
        <end position="422"/>
    </location>
</feature>
<gene>
    <name evidence="8" type="ORF">SAMN04487926_14416</name>
</gene>
<proteinExistence type="predicted"/>
<feature type="domain" description="Major facilitator superfamily (MFS) profile" evidence="7">
    <location>
        <begin position="24"/>
        <end position="428"/>
    </location>
</feature>
<dbReference type="AlphaFoldDB" id="A0A7Z7FN26"/>
<feature type="transmembrane region" description="Helical" evidence="6">
    <location>
        <begin position="308"/>
        <end position="329"/>
    </location>
</feature>
<feature type="transmembrane region" description="Helical" evidence="6">
    <location>
        <begin position="239"/>
        <end position="259"/>
    </location>
</feature>
<keyword evidence="3 6" id="KW-0812">Transmembrane</keyword>
<evidence type="ECO:0000259" key="7">
    <source>
        <dbReference type="PROSITE" id="PS50850"/>
    </source>
</evidence>
<keyword evidence="4 6" id="KW-1133">Transmembrane helix</keyword>
<comment type="subcellular location">
    <subcellularLocation>
        <location evidence="1">Membrane</location>
        <topology evidence="1">Multi-pass membrane protein</topology>
    </subcellularLocation>
</comment>
<feature type="transmembrane region" description="Helical" evidence="6">
    <location>
        <begin position="369"/>
        <end position="391"/>
    </location>
</feature>
<sequence>MYTSNAMPTEPTVAASATRTYAWVVFALMFCLLLSDYMSRQAINALFPILKVQWQMSDTQLGSLSGVVPLAVGILTLPFSIVADRWGRVKSIAVMVALWSLATLGCAVASNYHEMFIARIFVGIGEAAYGSVGIAMLMSVFPKHLRSTIAGGFTSAAAFGSVLGVSLSGLIATHFGWRWSMGMMSIFGFVLVIIYCLLVTEKRLAHANPDNTGGTPMYGEIKLTPRALLSGLFPARSVLCAYIGCALQIFIQGTLFVWLPSYLNRYWGMPVSKASLVAAGLVLVSGMGQLLCGVLTDRISGDSLVRRWNMAICYCLLLGVLLEIAFRLPQGNLQLALLVPAVFFLASSFGTCSAIVAGATSPAIHSSAFATMTLFNNILGLAAGPFLTGVFADSVGLQVALRWLPFAAILPFAAYLLGRWLYLAESRRA</sequence>
<feature type="transmembrane region" description="Helical" evidence="6">
    <location>
        <begin position="177"/>
        <end position="198"/>
    </location>
</feature>
<dbReference type="PANTHER" id="PTHR23505">
    <property type="entry name" value="SPINSTER"/>
    <property type="match status" value="1"/>
</dbReference>
<dbReference type="Gene3D" id="1.20.1250.20">
    <property type="entry name" value="MFS general substrate transporter like domains"/>
    <property type="match status" value="2"/>
</dbReference>
<evidence type="ECO:0000313" key="8">
    <source>
        <dbReference type="EMBL" id="SDJ34723.1"/>
    </source>
</evidence>
<dbReference type="GO" id="GO:0016020">
    <property type="term" value="C:membrane"/>
    <property type="evidence" value="ECO:0007669"/>
    <property type="project" value="UniProtKB-SubCell"/>
</dbReference>
<keyword evidence="5 6" id="KW-0472">Membrane</keyword>
<dbReference type="Proteomes" id="UP000198900">
    <property type="component" value="Unassembled WGS sequence"/>
</dbReference>
<dbReference type="SUPFAM" id="SSF103473">
    <property type="entry name" value="MFS general substrate transporter"/>
    <property type="match status" value="1"/>
</dbReference>
<evidence type="ECO:0000256" key="2">
    <source>
        <dbReference type="ARBA" id="ARBA00022448"/>
    </source>
</evidence>
<feature type="transmembrane region" description="Helical" evidence="6">
    <location>
        <begin position="59"/>
        <end position="79"/>
    </location>
</feature>
<evidence type="ECO:0000256" key="5">
    <source>
        <dbReference type="ARBA" id="ARBA00023136"/>
    </source>
</evidence>
<feature type="transmembrane region" description="Helical" evidence="6">
    <location>
        <begin position="335"/>
        <end position="357"/>
    </location>
</feature>
<feature type="transmembrane region" description="Helical" evidence="6">
    <location>
        <begin position="116"/>
        <end position="137"/>
    </location>
</feature>
<feature type="transmembrane region" description="Helical" evidence="6">
    <location>
        <begin position="274"/>
        <end position="296"/>
    </location>
</feature>
<evidence type="ECO:0000256" key="1">
    <source>
        <dbReference type="ARBA" id="ARBA00004141"/>
    </source>
</evidence>
<name>A0A7Z7FN26_9BURK</name>
<dbReference type="InterPro" id="IPR036259">
    <property type="entry name" value="MFS_trans_sf"/>
</dbReference>
<keyword evidence="9" id="KW-1185">Reference proteome</keyword>
<reference evidence="8" key="1">
    <citation type="submission" date="2016-10" db="EMBL/GenBank/DDBJ databases">
        <authorList>
            <person name="Varghese N."/>
            <person name="Submissions S."/>
        </authorList>
    </citation>
    <scope>NUCLEOTIDE SEQUENCE [LARGE SCALE GENOMIC DNA]</scope>
    <source>
        <strain evidence="8">YR281</strain>
    </source>
</reference>
<evidence type="ECO:0000313" key="9">
    <source>
        <dbReference type="Proteomes" id="UP000198900"/>
    </source>
</evidence>
<evidence type="ECO:0000256" key="6">
    <source>
        <dbReference type="SAM" id="Phobius"/>
    </source>
</evidence>
<feature type="transmembrane region" description="Helical" evidence="6">
    <location>
        <begin position="21"/>
        <end position="39"/>
    </location>
</feature>
<organism evidence="8 9">
    <name type="scientific">Paraburkholderia steynii</name>
    <dbReference type="NCBI Taxonomy" id="1245441"/>
    <lineage>
        <taxon>Bacteria</taxon>
        <taxon>Pseudomonadati</taxon>
        <taxon>Pseudomonadota</taxon>
        <taxon>Betaproteobacteria</taxon>
        <taxon>Burkholderiales</taxon>
        <taxon>Burkholderiaceae</taxon>
        <taxon>Paraburkholderia</taxon>
    </lineage>
</organism>
<dbReference type="Pfam" id="PF07690">
    <property type="entry name" value="MFS_1"/>
    <property type="match status" value="1"/>
</dbReference>
<dbReference type="PROSITE" id="PS50850">
    <property type="entry name" value="MFS"/>
    <property type="match status" value="1"/>
</dbReference>
<protein>
    <submittedName>
        <fullName evidence="8">Predicted arabinose efflux permease, MFS family</fullName>
    </submittedName>
</protein>
<feature type="transmembrane region" description="Helical" evidence="6">
    <location>
        <begin position="149"/>
        <end position="171"/>
    </location>
</feature>
<evidence type="ECO:0000256" key="4">
    <source>
        <dbReference type="ARBA" id="ARBA00022989"/>
    </source>
</evidence>
<dbReference type="InterPro" id="IPR011701">
    <property type="entry name" value="MFS"/>
</dbReference>
<evidence type="ECO:0000256" key="3">
    <source>
        <dbReference type="ARBA" id="ARBA00022692"/>
    </source>
</evidence>
<dbReference type="GO" id="GO:0022857">
    <property type="term" value="F:transmembrane transporter activity"/>
    <property type="evidence" value="ECO:0007669"/>
    <property type="project" value="InterPro"/>
</dbReference>
<dbReference type="InterPro" id="IPR044770">
    <property type="entry name" value="MFS_spinster-like"/>
</dbReference>
<comment type="caution">
    <text evidence="8">The sequence shown here is derived from an EMBL/GenBank/DDBJ whole genome shotgun (WGS) entry which is preliminary data.</text>
</comment>
<accession>A0A7Z7FN26</accession>